<dbReference type="InterPro" id="IPR041657">
    <property type="entry name" value="HTH_17"/>
</dbReference>
<dbReference type="NCBIfam" id="TIGR01764">
    <property type="entry name" value="excise"/>
    <property type="match status" value="1"/>
</dbReference>
<evidence type="ECO:0000313" key="4">
    <source>
        <dbReference type="Proteomes" id="UP001183388"/>
    </source>
</evidence>
<feature type="region of interest" description="Disordered" evidence="1">
    <location>
        <begin position="24"/>
        <end position="43"/>
    </location>
</feature>
<reference evidence="4" key="1">
    <citation type="submission" date="2023-07" db="EMBL/GenBank/DDBJ databases">
        <title>30 novel species of actinomycetes from the DSMZ collection.</title>
        <authorList>
            <person name="Nouioui I."/>
        </authorList>
    </citation>
    <scope>NUCLEOTIDE SEQUENCE [LARGE SCALE GENOMIC DNA]</scope>
    <source>
        <strain evidence="4">DSM 44917</strain>
    </source>
</reference>
<organism evidence="3 4">
    <name type="scientific">Streptomyces boetiae</name>
    <dbReference type="NCBI Taxonomy" id="3075541"/>
    <lineage>
        <taxon>Bacteria</taxon>
        <taxon>Bacillati</taxon>
        <taxon>Actinomycetota</taxon>
        <taxon>Actinomycetes</taxon>
        <taxon>Kitasatosporales</taxon>
        <taxon>Streptomycetaceae</taxon>
        <taxon>Streptomyces</taxon>
    </lineage>
</organism>
<dbReference type="EMBL" id="JAVREN010000013">
    <property type="protein sequence ID" value="MDT0307634.1"/>
    <property type="molecule type" value="Genomic_DNA"/>
</dbReference>
<evidence type="ECO:0000313" key="3">
    <source>
        <dbReference type="EMBL" id="MDT0307634.1"/>
    </source>
</evidence>
<evidence type="ECO:0000256" key="1">
    <source>
        <dbReference type="SAM" id="MobiDB-lite"/>
    </source>
</evidence>
<sequence>MNRFPSSQLPEDPARETVTVHCAEHPDGTCAPKGAEPTPPAGAPQLYRVSDAVALLNLSRSVLYDLIRTGRLRTVSQGRSRRIPAKAIREYVALLEREAERPR</sequence>
<keyword evidence="4" id="KW-1185">Reference proteome</keyword>
<evidence type="ECO:0000259" key="2">
    <source>
        <dbReference type="Pfam" id="PF12728"/>
    </source>
</evidence>
<dbReference type="Proteomes" id="UP001183388">
    <property type="component" value="Unassembled WGS sequence"/>
</dbReference>
<dbReference type="RefSeq" id="WP_311630580.1">
    <property type="nucleotide sequence ID" value="NZ_JAVREN010000013.1"/>
</dbReference>
<comment type="caution">
    <text evidence="3">The sequence shown here is derived from an EMBL/GenBank/DDBJ whole genome shotgun (WGS) entry which is preliminary data.</text>
</comment>
<dbReference type="Pfam" id="PF12728">
    <property type="entry name" value="HTH_17"/>
    <property type="match status" value="1"/>
</dbReference>
<dbReference type="InterPro" id="IPR010093">
    <property type="entry name" value="SinI_DNA-bd"/>
</dbReference>
<proteinExistence type="predicted"/>
<protein>
    <submittedName>
        <fullName evidence="3">Helix-turn-helix domain-containing protein</fullName>
    </submittedName>
</protein>
<accession>A0ABU2L7T0</accession>
<name>A0ABU2L7T0_9ACTN</name>
<feature type="domain" description="Helix-turn-helix" evidence="2">
    <location>
        <begin position="46"/>
        <end position="92"/>
    </location>
</feature>
<gene>
    <name evidence="3" type="ORF">RM780_11755</name>
</gene>